<keyword evidence="3 6" id="KW-0378">Hydrolase</keyword>
<feature type="domain" description="Peptidase M3A/M3B catalytic" evidence="8">
    <location>
        <begin position="267"/>
        <end position="642"/>
    </location>
</feature>
<dbReference type="InterPro" id="IPR045090">
    <property type="entry name" value="Pept_M3A_M3B"/>
</dbReference>
<dbReference type="SUPFAM" id="SSF55486">
    <property type="entry name" value="Metalloproteases ('zincins'), catalytic domain"/>
    <property type="match status" value="1"/>
</dbReference>
<evidence type="ECO:0000256" key="3">
    <source>
        <dbReference type="ARBA" id="ARBA00022801"/>
    </source>
</evidence>
<feature type="region of interest" description="Disordered" evidence="7">
    <location>
        <begin position="1"/>
        <end position="57"/>
    </location>
</feature>
<evidence type="ECO:0000313" key="10">
    <source>
        <dbReference type="EMBL" id="MWV70060.1"/>
    </source>
</evidence>
<evidence type="ECO:0000313" key="11">
    <source>
        <dbReference type="Proteomes" id="UP000477070"/>
    </source>
</evidence>
<dbReference type="AlphaFoldDB" id="A0A6L7DBQ5"/>
<name>A0A6L7DBQ5_9HELI</name>
<evidence type="ECO:0000256" key="5">
    <source>
        <dbReference type="ARBA" id="ARBA00023049"/>
    </source>
</evidence>
<evidence type="ECO:0000256" key="6">
    <source>
        <dbReference type="RuleBase" id="RU003435"/>
    </source>
</evidence>
<gene>
    <name evidence="10" type="ORF">DCO61_08625</name>
</gene>
<dbReference type="PANTHER" id="PTHR11804">
    <property type="entry name" value="PROTEASE M3 THIMET OLIGOPEPTIDASE-RELATED"/>
    <property type="match status" value="1"/>
</dbReference>
<dbReference type="Gene3D" id="1.20.140.70">
    <property type="entry name" value="Oligopeptidase f, N-terminal domain"/>
    <property type="match status" value="1"/>
</dbReference>
<feature type="compositionally biased region" description="Basic and acidic residues" evidence="7">
    <location>
        <begin position="11"/>
        <end position="31"/>
    </location>
</feature>
<organism evidence="10 11">
    <name type="scientific">Helicobacter saguini</name>
    <dbReference type="NCBI Taxonomy" id="1548018"/>
    <lineage>
        <taxon>Bacteria</taxon>
        <taxon>Pseudomonadati</taxon>
        <taxon>Campylobacterota</taxon>
        <taxon>Epsilonproteobacteria</taxon>
        <taxon>Campylobacterales</taxon>
        <taxon>Helicobacteraceae</taxon>
        <taxon>Helicobacter</taxon>
    </lineage>
</organism>
<feature type="compositionally biased region" description="Low complexity" evidence="7">
    <location>
        <begin position="1"/>
        <end position="10"/>
    </location>
</feature>
<dbReference type="Pfam" id="PF08439">
    <property type="entry name" value="Peptidase_M3_N"/>
    <property type="match status" value="1"/>
</dbReference>
<dbReference type="GO" id="GO:0004222">
    <property type="term" value="F:metalloendopeptidase activity"/>
    <property type="evidence" value="ECO:0007669"/>
    <property type="project" value="InterPro"/>
</dbReference>
<dbReference type="EMBL" id="QBIU01000001">
    <property type="protein sequence ID" value="MWV70060.1"/>
    <property type="molecule type" value="Genomic_DNA"/>
</dbReference>
<dbReference type="InterPro" id="IPR042088">
    <property type="entry name" value="OligoPept_F_C"/>
</dbReference>
<protein>
    <submittedName>
        <fullName evidence="10">Oligoendopeptidase F</fullName>
    </submittedName>
</protein>
<keyword evidence="2 6" id="KW-0479">Metal-binding</keyword>
<keyword evidence="4 6" id="KW-0862">Zinc</keyword>
<accession>A0A6L7DBQ5</accession>
<feature type="compositionally biased region" description="Basic and acidic residues" evidence="7">
    <location>
        <begin position="45"/>
        <end position="57"/>
    </location>
</feature>
<dbReference type="CDD" id="cd09610">
    <property type="entry name" value="M3B_PepF"/>
    <property type="match status" value="1"/>
</dbReference>
<evidence type="ECO:0000256" key="1">
    <source>
        <dbReference type="ARBA" id="ARBA00022670"/>
    </source>
</evidence>
<evidence type="ECO:0000259" key="8">
    <source>
        <dbReference type="Pfam" id="PF01432"/>
    </source>
</evidence>
<evidence type="ECO:0000256" key="4">
    <source>
        <dbReference type="ARBA" id="ARBA00022833"/>
    </source>
</evidence>
<dbReference type="GO" id="GO:0006508">
    <property type="term" value="P:proteolysis"/>
    <property type="evidence" value="ECO:0007669"/>
    <property type="project" value="UniProtKB-KW"/>
</dbReference>
<comment type="similarity">
    <text evidence="6">Belongs to the peptidase M3 family.</text>
</comment>
<keyword evidence="5 6" id="KW-0482">Metalloprotease</keyword>
<evidence type="ECO:0000259" key="9">
    <source>
        <dbReference type="Pfam" id="PF08439"/>
    </source>
</evidence>
<reference evidence="10 11" key="1">
    <citation type="submission" date="2019-12" db="EMBL/GenBank/DDBJ databases">
        <title>Multi-Generational Helicobacter saguini Isolates.</title>
        <authorList>
            <person name="Mannion A."/>
            <person name="Shen Z."/>
            <person name="Fox J.G."/>
        </authorList>
    </citation>
    <scope>NUCLEOTIDE SEQUENCE [LARGE SCALE GENOMIC DNA]</scope>
    <source>
        <strain evidence="11">16-048 (F4)</strain>
    </source>
</reference>
<proteinExistence type="inferred from homology"/>
<feature type="compositionally biased region" description="Polar residues" evidence="7">
    <location>
        <begin position="32"/>
        <end position="41"/>
    </location>
</feature>
<sequence length="662" mass="76447">MSKATKSVTKSKVDSKKLQEKITKSNKKDSLASKNATTKALTSKVDSKDSKIDSKDSKKEAKAIESKTIKHKKLDIKELNFDLTSLFKSNKDLESFYKGLDSKFSNFQGEYQGKLDKLDSSEFNKAMDEYENLCEDIGVIMTYVFLKFAVDSKENGAIYADYEMKCNDLYSKVIFFELEFASLDSKKMQDFINNCGKFKFFLENLRDNKKHKLSLKEEQIILSLSPVGVEAFSRLFDESLANMRFKGVESDSDGVIKKINEEEILALLHSKFRKTRKKAQKNFTKGLYKNTHLLTYILNMVRKNVAIMQKLRKYERPESFRHISNQTTQESVDSMIECVNKNMDLVHNYYRVKGEILGFPLKDFDRYAPLGFAKKDTKMSFTDALNNTLESFAKFSPRFYEIALRAAQNGWVDSHPKPAKRGGAFSHGCVPRSHPYVLLNYTGNRRDAFTIAHEFGHAIHQELSKIQGTLNHDTPLTTAETASVFAEMLLFHSMKKSLGRKELLDIYAGKIEDIFSTMFRQIVMTNFERQIHAVEGEMKTEDFDRIWLEENKKMFGRSVELTKNYARWWSYIPHFIHSPFYCYAYSYGQLLVLALFGLYKSSENKEQFIATYIDFLSAGGSQSPRDLILKFGFDVNKPEFWNIGIKEVKTLLKEFEKLLNAN</sequence>
<dbReference type="Gene3D" id="1.10.1370.20">
    <property type="entry name" value="Oligoendopeptidase f, C-terminal domain"/>
    <property type="match status" value="1"/>
</dbReference>
<comment type="caution">
    <text evidence="10">The sequence shown here is derived from an EMBL/GenBank/DDBJ whole genome shotgun (WGS) entry which is preliminary data.</text>
</comment>
<dbReference type="Pfam" id="PF01432">
    <property type="entry name" value="Peptidase_M3"/>
    <property type="match status" value="1"/>
</dbReference>
<comment type="cofactor">
    <cofactor evidence="6">
        <name>Zn(2+)</name>
        <dbReference type="ChEBI" id="CHEBI:29105"/>
    </cofactor>
    <text evidence="6">Binds 1 zinc ion.</text>
</comment>
<evidence type="ECO:0000256" key="7">
    <source>
        <dbReference type="SAM" id="MobiDB-lite"/>
    </source>
</evidence>
<dbReference type="Proteomes" id="UP000477070">
    <property type="component" value="Unassembled WGS sequence"/>
</dbReference>
<dbReference type="PANTHER" id="PTHR11804:SF5">
    <property type="entry name" value="OLIGOENDOPEPTIDASE F"/>
    <property type="match status" value="1"/>
</dbReference>
<dbReference type="InterPro" id="IPR001567">
    <property type="entry name" value="Pept_M3A_M3B_dom"/>
</dbReference>
<dbReference type="GO" id="GO:0006518">
    <property type="term" value="P:peptide metabolic process"/>
    <property type="evidence" value="ECO:0007669"/>
    <property type="project" value="TreeGrafter"/>
</dbReference>
<feature type="domain" description="Oligopeptidase F N-terminal" evidence="9">
    <location>
        <begin position="179"/>
        <end position="245"/>
    </location>
</feature>
<dbReference type="InterPro" id="IPR013647">
    <property type="entry name" value="OligopepF_N_dom"/>
</dbReference>
<evidence type="ECO:0000256" key="2">
    <source>
        <dbReference type="ARBA" id="ARBA00022723"/>
    </source>
</evidence>
<keyword evidence="1 6" id="KW-0645">Protease</keyword>
<dbReference type="GO" id="GO:0046872">
    <property type="term" value="F:metal ion binding"/>
    <property type="evidence" value="ECO:0007669"/>
    <property type="project" value="UniProtKB-UniRule"/>
</dbReference>